<evidence type="ECO:0000259" key="1">
    <source>
        <dbReference type="Pfam" id="PF01979"/>
    </source>
</evidence>
<keyword evidence="3" id="KW-1185">Reference proteome</keyword>
<organism evidence="2 3">
    <name type="scientific">Streptosporangium saharense</name>
    <dbReference type="NCBI Taxonomy" id="1706840"/>
    <lineage>
        <taxon>Bacteria</taxon>
        <taxon>Bacillati</taxon>
        <taxon>Actinomycetota</taxon>
        <taxon>Actinomycetes</taxon>
        <taxon>Streptosporangiales</taxon>
        <taxon>Streptosporangiaceae</taxon>
        <taxon>Streptosporangium</taxon>
    </lineage>
</organism>
<dbReference type="NCBIfam" id="NF006056">
    <property type="entry name" value="PRK08204.1"/>
    <property type="match status" value="1"/>
</dbReference>
<dbReference type="SUPFAM" id="SSF51556">
    <property type="entry name" value="Metallo-dependent hydrolases"/>
    <property type="match status" value="1"/>
</dbReference>
<dbReference type="RefSeq" id="WP_184719112.1">
    <property type="nucleotide sequence ID" value="NZ_JACHJP010000006.1"/>
</dbReference>
<feature type="domain" description="Amidohydrolase-related" evidence="1">
    <location>
        <begin position="58"/>
        <end position="419"/>
    </location>
</feature>
<name>A0A7W7VPP1_9ACTN</name>
<dbReference type="SUPFAM" id="SSF51338">
    <property type="entry name" value="Composite domain of metallo-dependent hydrolases"/>
    <property type="match status" value="2"/>
</dbReference>
<dbReference type="Proteomes" id="UP000552644">
    <property type="component" value="Unassembled WGS sequence"/>
</dbReference>
<protein>
    <submittedName>
        <fullName evidence="2">Cytosine/adenosine deaminase-related metal-dependent hydrolase</fullName>
    </submittedName>
</protein>
<dbReference type="InterPro" id="IPR050287">
    <property type="entry name" value="MTA/SAH_deaminase"/>
</dbReference>
<dbReference type="EMBL" id="JACHJP010000006">
    <property type="protein sequence ID" value="MBB4918151.1"/>
    <property type="molecule type" value="Genomic_DNA"/>
</dbReference>
<dbReference type="PANTHER" id="PTHR43794:SF5">
    <property type="entry name" value="CHLOROHYDROLASE FAMILY PROTEIN"/>
    <property type="match status" value="1"/>
</dbReference>
<dbReference type="Gene3D" id="2.30.40.10">
    <property type="entry name" value="Urease, subunit C, domain 1"/>
    <property type="match status" value="1"/>
</dbReference>
<comment type="caution">
    <text evidence="2">The sequence shown here is derived from an EMBL/GenBank/DDBJ whole genome shotgun (WGS) entry which is preliminary data.</text>
</comment>
<sequence length="465" mass="48900">MPSPSDHLIVRGVSALTADDQLGDLDNTDIEVRDGQIVAIGPGLDAPGARVLDATGMIAIPGFVDPHWHLWGTLLRGVVGDGPRNGWFARKGRLAPYFTPQDTHLGVRLAAAEGIAAGVTTVHDWAHNVLGPEHADADLRALRELGLRAHYSYGAPSAHPSMSAEEMRRLMGDRGKGFDEAMDFADVRRLRDEYAADPLISVGVNVRGPARSAREVYLAEFRQARDLGLPLAMHCAGTRAEVERIHQVALLDADGLLGSDLLLAHCLHLPEADLARVAEHGIPVTVSPLSELRLAMGLPPLVRLREAGVGVSLSLDTTAIAAAADPFQAMRVALGLANVEAGDAEAVTPRDILRAATIEGARALGLAGTTGSLTPGKRADLVLIRTDRLNLAPVADPAVAVVHSAQPADVDTVLVDGRVLKSGGRLTGVDEAALVAEADLALRELCARAGFAWPGPYRKSEGGAA</sequence>
<dbReference type="Pfam" id="PF01979">
    <property type="entry name" value="Amidohydro_1"/>
    <property type="match status" value="1"/>
</dbReference>
<dbReference type="Gene3D" id="3.20.20.140">
    <property type="entry name" value="Metal-dependent hydrolases"/>
    <property type="match status" value="1"/>
</dbReference>
<evidence type="ECO:0000313" key="3">
    <source>
        <dbReference type="Proteomes" id="UP000552644"/>
    </source>
</evidence>
<evidence type="ECO:0000313" key="2">
    <source>
        <dbReference type="EMBL" id="MBB4918151.1"/>
    </source>
</evidence>
<proteinExistence type="predicted"/>
<dbReference type="GO" id="GO:0016810">
    <property type="term" value="F:hydrolase activity, acting on carbon-nitrogen (but not peptide) bonds"/>
    <property type="evidence" value="ECO:0007669"/>
    <property type="project" value="InterPro"/>
</dbReference>
<dbReference type="PANTHER" id="PTHR43794">
    <property type="entry name" value="AMINOHYDROLASE SSNA-RELATED"/>
    <property type="match status" value="1"/>
</dbReference>
<dbReference type="InterPro" id="IPR011059">
    <property type="entry name" value="Metal-dep_hydrolase_composite"/>
</dbReference>
<gene>
    <name evidence="2" type="ORF">FHS44_005278</name>
</gene>
<keyword evidence="2" id="KW-0378">Hydrolase</keyword>
<dbReference type="InterPro" id="IPR006680">
    <property type="entry name" value="Amidohydro-rel"/>
</dbReference>
<dbReference type="InterPro" id="IPR032466">
    <property type="entry name" value="Metal_Hydrolase"/>
</dbReference>
<dbReference type="AlphaFoldDB" id="A0A7W7VPP1"/>
<accession>A0A7W7VPP1</accession>
<reference evidence="2 3" key="1">
    <citation type="submission" date="2020-08" db="EMBL/GenBank/DDBJ databases">
        <title>Genomic Encyclopedia of Type Strains, Phase III (KMG-III): the genomes of soil and plant-associated and newly described type strains.</title>
        <authorList>
            <person name="Whitman W."/>
        </authorList>
    </citation>
    <scope>NUCLEOTIDE SEQUENCE [LARGE SCALE GENOMIC DNA]</scope>
    <source>
        <strain evidence="2 3">CECT 8840</strain>
    </source>
</reference>